<dbReference type="InterPro" id="IPR005265">
    <property type="entry name" value="HemJ-like"/>
</dbReference>
<dbReference type="RefSeq" id="WP_124396958.1">
    <property type="nucleotide sequence ID" value="NZ_BHZE01000002.1"/>
</dbReference>
<evidence type="ECO:0000256" key="12">
    <source>
        <dbReference type="ARBA" id="ARBA00023136"/>
    </source>
</evidence>
<gene>
    <name evidence="16" type="ORF">JCM31826_03740</name>
</gene>
<evidence type="ECO:0000256" key="7">
    <source>
        <dbReference type="ARBA" id="ARBA00022692"/>
    </source>
</evidence>
<sequence>MQYIKAIHIIFVITWFAGLFYLPRLFVYIREADEKKQSHDLRAQLILMADRLLYIITWPSAVLTFIFGNWIMIKTGYYKIMLTSGGSWMGIKYLLVIALYAYHISLDVFLRKLKNNALTMNSFKLRLYNEIPTVLLIAIVMLVVVKSNISAIYGVFGLLILVVVLISASYLYRRARNK</sequence>
<dbReference type="PIRSF" id="PIRSF004638">
    <property type="entry name" value="UCP004638"/>
    <property type="match status" value="1"/>
</dbReference>
<evidence type="ECO:0000256" key="13">
    <source>
        <dbReference type="ARBA" id="ARBA00048390"/>
    </source>
</evidence>
<evidence type="ECO:0000256" key="6">
    <source>
        <dbReference type="ARBA" id="ARBA00022617"/>
    </source>
</evidence>
<keyword evidence="12 14" id="KW-0472">Membrane</keyword>
<keyword evidence="17" id="KW-1185">Reference proteome</keyword>
<feature type="transmembrane region" description="Helical" evidence="14">
    <location>
        <begin position="151"/>
        <end position="172"/>
    </location>
</feature>
<evidence type="ECO:0000256" key="8">
    <source>
        <dbReference type="ARBA" id="ARBA00022723"/>
    </source>
</evidence>
<comment type="caution">
    <text evidence="16">The sequence shown here is derived from an EMBL/GenBank/DDBJ whole genome shotgun (WGS) entry which is preliminary data.</text>
</comment>
<protein>
    <recommendedName>
        <fullName evidence="4 14">Protoporphyrinogen IX oxidase</fullName>
        <shortName evidence="14">PPO</shortName>
        <ecNumber evidence="14 15">1.3.99.-</ecNumber>
    </recommendedName>
</protein>
<dbReference type="HAMAP" id="MF_02239">
    <property type="entry name" value="HemJ"/>
    <property type="match status" value="1"/>
</dbReference>
<dbReference type="PANTHER" id="PTHR40255:SF1">
    <property type="entry name" value="PROTOPORPHYRINOGEN IX OXIDASE"/>
    <property type="match status" value="1"/>
</dbReference>
<evidence type="ECO:0000256" key="1">
    <source>
        <dbReference type="ARBA" id="ARBA00004651"/>
    </source>
</evidence>
<evidence type="ECO:0000313" key="17">
    <source>
        <dbReference type="Proteomes" id="UP000286715"/>
    </source>
</evidence>
<keyword evidence="6 14" id="KW-0349">Heme</keyword>
<evidence type="ECO:0000256" key="2">
    <source>
        <dbReference type="ARBA" id="ARBA00005073"/>
    </source>
</evidence>
<proteinExistence type="inferred from homology"/>
<comment type="pathway">
    <text evidence="2 14 15">Porphyrin-containing compound metabolism; protoporphyrin-IX biosynthesis; protoporphyrin-IX from protoporphyrinogen-IX: step 1/1.</text>
</comment>
<evidence type="ECO:0000256" key="9">
    <source>
        <dbReference type="ARBA" id="ARBA00022989"/>
    </source>
</evidence>
<dbReference type="EC" id="1.3.99.-" evidence="14 15"/>
<organism evidence="16 17">
    <name type="scientific">Thermaurantimonas aggregans</name>
    <dbReference type="NCBI Taxonomy" id="2173829"/>
    <lineage>
        <taxon>Bacteria</taxon>
        <taxon>Pseudomonadati</taxon>
        <taxon>Bacteroidota</taxon>
        <taxon>Flavobacteriia</taxon>
        <taxon>Flavobacteriales</taxon>
        <taxon>Schleiferiaceae</taxon>
        <taxon>Thermaurantimonas</taxon>
    </lineage>
</organism>
<keyword evidence="11 14" id="KW-0408">Iron</keyword>
<dbReference type="UniPathway" id="UPA00251">
    <property type="reaction ID" value="UER00324"/>
</dbReference>
<evidence type="ECO:0000256" key="14">
    <source>
        <dbReference type="HAMAP-Rule" id="MF_02239"/>
    </source>
</evidence>
<dbReference type="OrthoDB" id="9800824at2"/>
<keyword evidence="9 14" id="KW-1133">Transmembrane helix</keyword>
<feature type="binding site" description="axial binding residue" evidence="14">
    <location>
        <position position="92"/>
    </location>
    <ligand>
        <name>heme</name>
        <dbReference type="ChEBI" id="CHEBI:30413"/>
    </ligand>
    <ligandPart>
        <name>Fe</name>
        <dbReference type="ChEBI" id="CHEBI:18248"/>
    </ligandPart>
</feature>
<keyword evidence="5 14" id="KW-1003">Cell membrane</keyword>
<name>A0A401XIP3_9FLAO</name>
<dbReference type="AlphaFoldDB" id="A0A401XIP3"/>
<dbReference type="Pfam" id="PF03653">
    <property type="entry name" value="UPF0093"/>
    <property type="match status" value="1"/>
</dbReference>
<comment type="function">
    <text evidence="14 15">Catalyzes the oxidation of protoporphyrinogen IX to protoporphyrin IX.</text>
</comment>
<evidence type="ECO:0000313" key="16">
    <source>
        <dbReference type="EMBL" id="GCD76892.1"/>
    </source>
</evidence>
<feature type="transmembrane region" description="Helical" evidence="14">
    <location>
        <begin position="6"/>
        <end position="27"/>
    </location>
</feature>
<reference evidence="16 17" key="1">
    <citation type="submission" date="2018-11" db="EMBL/GenBank/DDBJ databases">
        <title>Schleiferia aggregans sp. nov., a moderately thermophilic heterotrophic bacterium isolated from microbial mats at a terrestrial hot spring.</title>
        <authorList>
            <person name="Iino T."/>
            <person name="Ohkuma M."/>
            <person name="Haruta S."/>
        </authorList>
    </citation>
    <scope>NUCLEOTIDE SEQUENCE [LARGE SCALE GENOMIC DNA]</scope>
    <source>
        <strain evidence="16 17">LA</strain>
    </source>
</reference>
<dbReference type="GO" id="GO:0005886">
    <property type="term" value="C:plasma membrane"/>
    <property type="evidence" value="ECO:0007669"/>
    <property type="project" value="UniProtKB-SubCell"/>
</dbReference>
<feature type="binding site" description="axial binding residue" evidence="14">
    <location>
        <position position="8"/>
    </location>
    <ligand>
        <name>heme</name>
        <dbReference type="ChEBI" id="CHEBI:30413"/>
    </ligand>
    <ligandPart>
        <name>Fe</name>
        <dbReference type="ChEBI" id="CHEBI:18248"/>
    </ligandPart>
</feature>
<feature type="transmembrane region" description="Helical" evidence="14">
    <location>
        <begin position="127"/>
        <end position="145"/>
    </location>
</feature>
<feature type="transmembrane region" description="Helical" evidence="14">
    <location>
        <begin position="85"/>
        <end position="106"/>
    </location>
</feature>
<comment type="catalytic activity">
    <reaction evidence="13 14 15">
        <text>protoporphyrinogen IX + 3 A = protoporphyrin IX + 3 AH2</text>
        <dbReference type="Rhea" id="RHEA:62000"/>
        <dbReference type="ChEBI" id="CHEBI:13193"/>
        <dbReference type="ChEBI" id="CHEBI:17499"/>
        <dbReference type="ChEBI" id="CHEBI:57306"/>
        <dbReference type="ChEBI" id="CHEBI:57307"/>
    </reaction>
</comment>
<keyword evidence="7 14" id="KW-0812">Transmembrane</keyword>
<comment type="similarity">
    <text evidence="3 14 15">Belongs to the HemJ family.</text>
</comment>
<dbReference type="PANTHER" id="PTHR40255">
    <property type="entry name" value="UPF0093 MEMBRANE PROTEIN SLR1790"/>
    <property type="match status" value="1"/>
</dbReference>
<evidence type="ECO:0000256" key="15">
    <source>
        <dbReference type="PIRNR" id="PIRNR004638"/>
    </source>
</evidence>
<evidence type="ECO:0000256" key="10">
    <source>
        <dbReference type="ARBA" id="ARBA00023002"/>
    </source>
</evidence>
<evidence type="ECO:0000256" key="5">
    <source>
        <dbReference type="ARBA" id="ARBA00022475"/>
    </source>
</evidence>
<comment type="subunit">
    <text evidence="14">Homodimer.</text>
</comment>
<dbReference type="EMBL" id="BHZE01000002">
    <property type="protein sequence ID" value="GCD76892.1"/>
    <property type="molecule type" value="Genomic_DNA"/>
</dbReference>
<dbReference type="GO" id="GO:0006782">
    <property type="term" value="P:protoporphyrinogen IX biosynthetic process"/>
    <property type="evidence" value="ECO:0007669"/>
    <property type="project" value="UniProtKB-UniRule"/>
</dbReference>
<dbReference type="Proteomes" id="UP000286715">
    <property type="component" value="Unassembled WGS sequence"/>
</dbReference>
<accession>A0A401XIP3</accession>
<dbReference type="GO" id="GO:0070818">
    <property type="term" value="F:protoporphyrinogen oxidase activity"/>
    <property type="evidence" value="ECO:0007669"/>
    <property type="project" value="UniProtKB-UniRule"/>
</dbReference>
<keyword evidence="10 14" id="KW-0560">Oxidoreductase</keyword>
<evidence type="ECO:0000256" key="3">
    <source>
        <dbReference type="ARBA" id="ARBA00006501"/>
    </source>
</evidence>
<comment type="cofactor">
    <cofactor evidence="14 15">
        <name>heme b</name>
        <dbReference type="ChEBI" id="CHEBI:60344"/>
    </cofactor>
    <text evidence="14 15">Binds 1 heme b (iron(II)-protoporphyrin IX) group per subunit.</text>
</comment>
<keyword evidence="8 14" id="KW-0479">Metal-binding</keyword>
<evidence type="ECO:0000256" key="4">
    <source>
        <dbReference type="ARBA" id="ARBA00017504"/>
    </source>
</evidence>
<dbReference type="GO" id="GO:0046872">
    <property type="term" value="F:metal ion binding"/>
    <property type="evidence" value="ECO:0007669"/>
    <property type="project" value="UniProtKB-UniRule"/>
</dbReference>
<comment type="subcellular location">
    <subcellularLocation>
        <location evidence="1 14">Cell membrane</location>
        <topology evidence="1 14">Multi-pass membrane protein</topology>
    </subcellularLocation>
</comment>
<evidence type="ECO:0000256" key="11">
    <source>
        <dbReference type="ARBA" id="ARBA00023004"/>
    </source>
</evidence>
<feature type="transmembrane region" description="Helical" evidence="14">
    <location>
        <begin position="52"/>
        <end position="73"/>
    </location>
</feature>